<organism evidence="2 3">
    <name type="scientific">Xylophilus rhododendri</name>
    <dbReference type="NCBI Taxonomy" id="2697032"/>
    <lineage>
        <taxon>Bacteria</taxon>
        <taxon>Pseudomonadati</taxon>
        <taxon>Pseudomonadota</taxon>
        <taxon>Betaproteobacteria</taxon>
        <taxon>Burkholderiales</taxon>
        <taxon>Xylophilus</taxon>
    </lineage>
</organism>
<name>A0A857JD96_9BURK</name>
<proteinExistence type="predicted"/>
<keyword evidence="3" id="KW-1185">Reference proteome</keyword>
<feature type="signal peptide" evidence="1">
    <location>
        <begin position="1"/>
        <end position="27"/>
    </location>
</feature>
<dbReference type="KEGG" id="xyk:GT347_18460"/>
<feature type="chain" id="PRO_5033043089" description="Secreted protein" evidence="1">
    <location>
        <begin position="28"/>
        <end position="159"/>
    </location>
</feature>
<keyword evidence="1" id="KW-0732">Signal</keyword>
<evidence type="ECO:0000313" key="3">
    <source>
        <dbReference type="Proteomes" id="UP000464787"/>
    </source>
</evidence>
<dbReference type="Proteomes" id="UP000464787">
    <property type="component" value="Chromosome"/>
</dbReference>
<evidence type="ECO:0000313" key="2">
    <source>
        <dbReference type="EMBL" id="QHJ01618.1"/>
    </source>
</evidence>
<evidence type="ECO:0000256" key="1">
    <source>
        <dbReference type="SAM" id="SignalP"/>
    </source>
</evidence>
<gene>
    <name evidence="2" type="ORF">GT347_18460</name>
</gene>
<protein>
    <recommendedName>
        <fullName evidence="4">Secreted protein</fullName>
    </recommendedName>
</protein>
<reference evidence="2 3" key="1">
    <citation type="submission" date="2020-01" db="EMBL/GenBank/DDBJ databases">
        <title>Genome sequencing of strain KACC 21265.</title>
        <authorList>
            <person name="Heo J."/>
            <person name="Kim S.-J."/>
            <person name="Kim J.-S."/>
            <person name="Hong S.-B."/>
            <person name="Kwon S.-W."/>
        </authorList>
    </citation>
    <scope>NUCLEOTIDE SEQUENCE [LARGE SCALE GENOMIC DNA]</scope>
    <source>
        <strain evidence="2 3">KACC 21265</strain>
    </source>
</reference>
<dbReference type="AlphaFoldDB" id="A0A857JD96"/>
<dbReference type="EMBL" id="CP047650">
    <property type="protein sequence ID" value="QHJ01618.1"/>
    <property type="molecule type" value="Genomic_DNA"/>
</dbReference>
<sequence>MSAPLRLGAGVALFGATAVLAMASASAQVATGFTGADGSGSFASERASCMAGRTQQAQATCLEEARNAQADKRRGQLQDQPLDTYAANRFKRCEAFGAGTEDRAACVARMQGEGEASGNVASGGVVREVETIVLPASGRARIEPRTADPVLLVPTKGSY</sequence>
<evidence type="ECO:0008006" key="4">
    <source>
        <dbReference type="Google" id="ProtNLM"/>
    </source>
</evidence>
<accession>A0A857JD96</accession>